<dbReference type="Proteomes" id="UP000011744">
    <property type="component" value="Unassembled WGS sequence"/>
</dbReference>
<accession>M2YBF8</accession>
<sequence length="218" mass="23180">MNSPRERILSRLKASPRAAAPLRPDWIPPSYSPAERKAKFKAMLEASHADVHEVTAAGWPERLKSILADKGVGNVVYAPATRAGRQLAEAWAGGGPELLAYDRPLEELKEVLVSQADAGLTTARGGIAQTGSLVLWPTSDEPRLMSLLPPIHIALVEESSLTDSLAETIRVQGWAGGMPTNAVLVSGPSKTADIEQTLAYGVHGPKELIVLLIGSESP</sequence>
<name>M2YBF8_9PROT</name>
<evidence type="ECO:0000313" key="3">
    <source>
        <dbReference type="Proteomes" id="UP000011744"/>
    </source>
</evidence>
<dbReference type="RefSeq" id="WP_008616482.1">
    <property type="nucleotide sequence ID" value="NZ_AONQ01000018.1"/>
</dbReference>
<comment type="caution">
    <text evidence="2">The sequence shown here is derived from an EMBL/GenBank/DDBJ whole genome shotgun (WGS) entry which is preliminary data.</text>
</comment>
<dbReference type="AlphaFoldDB" id="M2YBF8"/>
<dbReference type="eggNOG" id="COG1556">
    <property type="taxonomic scope" value="Bacteria"/>
</dbReference>
<proteinExistence type="predicted"/>
<feature type="domain" description="LUD" evidence="1">
    <location>
        <begin position="38"/>
        <end position="213"/>
    </location>
</feature>
<dbReference type="EMBL" id="AONQ01000018">
    <property type="protein sequence ID" value="EME70361.1"/>
    <property type="molecule type" value="Genomic_DNA"/>
</dbReference>
<dbReference type="Gene3D" id="3.40.50.10420">
    <property type="entry name" value="NagB/RpiA/CoA transferase-like"/>
    <property type="match status" value="1"/>
</dbReference>
<keyword evidence="3" id="KW-1185">Reference proteome</keyword>
<dbReference type="PANTHER" id="PTHR43682">
    <property type="entry name" value="LACTATE UTILIZATION PROTEIN C"/>
    <property type="match status" value="1"/>
</dbReference>
<dbReference type="STRING" id="1244869.H261_08563"/>
<dbReference type="InterPro" id="IPR024185">
    <property type="entry name" value="FTHF_cligase-like_sf"/>
</dbReference>
<dbReference type="PANTHER" id="PTHR43682:SF1">
    <property type="entry name" value="LACTATE UTILIZATION PROTEIN C"/>
    <property type="match status" value="1"/>
</dbReference>
<dbReference type="InterPro" id="IPR037171">
    <property type="entry name" value="NagB/RpiA_transferase-like"/>
</dbReference>
<gene>
    <name evidence="2" type="ORF">H261_08563</name>
</gene>
<dbReference type="SUPFAM" id="SSF100950">
    <property type="entry name" value="NagB/RpiA/CoA transferase-like"/>
    <property type="match status" value="1"/>
</dbReference>
<evidence type="ECO:0000259" key="1">
    <source>
        <dbReference type="Pfam" id="PF02589"/>
    </source>
</evidence>
<dbReference type="InterPro" id="IPR003741">
    <property type="entry name" value="LUD_dom"/>
</dbReference>
<dbReference type="Pfam" id="PF02589">
    <property type="entry name" value="LUD_dom"/>
    <property type="match status" value="1"/>
</dbReference>
<protein>
    <recommendedName>
        <fullName evidence="1">LUD domain-containing protein</fullName>
    </recommendedName>
</protein>
<reference evidence="2 3" key="1">
    <citation type="journal article" date="2014" name="Genome Announc.">
        <title>Draft Genome Sequence of Magnetospirillum sp. Strain SO-1, a Freshwater Magnetotactic Bacterium Isolated from the Ol'khovka River, Russia.</title>
        <authorList>
            <person name="Grouzdev D.S."/>
            <person name="Dziuba M.V."/>
            <person name="Sukhacheva M.S."/>
            <person name="Mardanov A.V."/>
            <person name="Beletskiy A.V."/>
            <person name="Kuznetsov B.B."/>
            <person name="Skryabin K.G."/>
        </authorList>
    </citation>
    <scope>NUCLEOTIDE SEQUENCE [LARGE SCALE GENOMIC DNA]</scope>
    <source>
        <strain evidence="2 3">SO-1</strain>
    </source>
</reference>
<dbReference type="PATRIC" id="fig|1244869.3.peg.1730"/>
<organism evidence="2 3">
    <name type="scientific">Paramagnetospirillum caucaseum</name>
    <dbReference type="NCBI Taxonomy" id="1244869"/>
    <lineage>
        <taxon>Bacteria</taxon>
        <taxon>Pseudomonadati</taxon>
        <taxon>Pseudomonadota</taxon>
        <taxon>Alphaproteobacteria</taxon>
        <taxon>Rhodospirillales</taxon>
        <taxon>Magnetospirillaceae</taxon>
        <taxon>Paramagnetospirillum</taxon>
    </lineage>
</organism>
<evidence type="ECO:0000313" key="2">
    <source>
        <dbReference type="EMBL" id="EME70361.1"/>
    </source>
</evidence>